<evidence type="ECO:0000313" key="1">
    <source>
        <dbReference type="EMBL" id="KYG72537.1"/>
    </source>
</evidence>
<dbReference type="STRING" id="333140.AWW68_16665"/>
<protein>
    <recommendedName>
        <fullName evidence="3">DUF2971 domain-containing protein</fullName>
    </recommendedName>
</protein>
<accession>A0A150X1D8</accession>
<comment type="caution">
    <text evidence="1">The sequence shown here is derived from an EMBL/GenBank/DDBJ whole genome shotgun (WGS) entry which is preliminary data.</text>
</comment>
<dbReference type="AlphaFoldDB" id="A0A150X1D8"/>
<dbReference type="OrthoDB" id="8548541at2"/>
<organism evidence="1 2">
    <name type="scientific">Roseivirga spongicola</name>
    <dbReference type="NCBI Taxonomy" id="333140"/>
    <lineage>
        <taxon>Bacteria</taxon>
        <taxon>Pseudomonadati</taxon>
        <taxon>Bacteroidota</taxon>
        <taxon>Cytophagia</taxon>
        <taxon>Cytophagales</taxon>
        <taxon>Roseivirgaceae</taxon>
        <taxon>Roseivirga</taxon>
    </lineage>
</organism>
<evidence type="ECO:0000313" key="2">
    <source>
        <dbReference type="Proteomes" id="UP000075606"/>
    </source>
</evidence>
<gene>
    <name evidence="1" type="ORF">AWW68_16665</name>
</gene>
<dbReference type="EMBL" id="LRPC01000029">
    <property type="protein sequence ID" value="KYG72537.1"/>
    <property type="molecule type" value="Genomic_DNA"/>
</dbReference>
<dbReference type="RefSeq" id="WP_068224317.1">
    <property type="nucleotide sequence ID" value="NZ_CP139724.1"/>
</dbReference>
<name>A0A150X1D8_9BACT</name>
<proteinExistence type="predicted"/>
<reference evidence="1 2" key="1">
    <citation type="submission" date="2016-01" db="EMBL/GenBank/DDBJ databases">
        <title>Genome sequencing of Roseivirga spongicola UST030701-084.</title>
        <authorList>
            <person name="Selvaratnam C."/>
            <person name="Thevarajoo S."/>
            <person name="Goh K.M."/>
            <person name="Ee R."/>
            <person name="Chan K.-G."/>
            <person name="Chong C.S."/>
        </authorList>
    </citation>
    <scope>NUCLEOTIDE SEQUENCE [LARGE SCALE GENOMIC DNA]</scope>
    <source>
        <strain evidence="1 2">UST030701-084</strain>
    </source>
</reference>
<dbReference type="Proteomes" id="UP000075606">
    <property type="component" value="Unassembled WGS sequence"/>
</dbReference>
<keyword evidence="2" id="KW-1185">Reference proteome</keyword>
<evidence type="ECO:0008006" key="3">
    <source>
        <dbReference type="Google" id="ProtNLM"/>
    </source>
</evidence>
<sequence length="231" mass="27585">MKELDRNQIIWRYMSLDKFIDFLLNKRLIFSPIEIMSDQNEVRWILDTIDDSNENHREGVEKFVESHLKNNFISCWTKNPDEKISLWRHYLGKDGIGVAIQSTVDSIYKHVNWDEKSFSIHEVIYKKELKFEDIEKGQLNFTKSIAYKDEEELRIFTHFNFMKFDEEKRQPVFFKPPNLMSIEIDLENFIDSIMISPFCANWQIDVIKQLTKEIAPSLSGKFITSMIKEKN</sequence>